<evidence type="ECO:0000313" key="6">
    <source>
        <dbReference type="EMBL" id="SES14103.1"/>
    </source>
</evidence>
<dbReference type="InterPro" id="IPR050109">
    <property type="entry name" value="HTH-type_TetR-like_transc_reg"/>
</dbReference>
<gene>
    <name evidence="6" type="ORF">SAMN05216188_1235</name>
</gene>
<accession>A0A1H9UYL2</accession>
<organism evidence="6 7">
    <name type="scientific">Lentzea xinjiangensis</name>
    <dbReference type="NCBI Taxonomy" id="402600"/>
    <lineage>
        <taxon>Bacteria</taxon>
        <taxon>Bacillati</taxon>
        <taxon>Actinomycetota</taxon>
        <taxon>Actinomycetes</taxon>
        <taxon>Pseudonocardiales</taxon>
        <taxon>Pseudonocardiaceae</taxon>
        <taxon>Lentzea</taxon>
    </lineage>
</organism>
<proteinExistence type="predicted"/>
<keyword evidence="2 4" id="KW-0238">DNA-binding</keyword>
<dbReference type="Pfam" id="PF17920">
    <property type="entry name" value="TetR_C_16"/>
    <property type="match status" value="1"/>
</dbReference>
<feature type="DNA-binding region" description="H-T-H motif" evidence="4">
    <location>
        <begin position="56"/>
        <end position="75"/>
    </location>
</feature>
<dbReference type="InterPro" id="IPR036271">
    <property type="entry name" value="Tet_transcr_reg_TetR-rel_C_sf"/>
</dbReference>
<protein>
    <submittedName>
        <fullName evidence="6">Transcriptional regulator, TetR family</fullName>
    </submittedName>
</protein>
<dbReference type="Gene3D" id="1.10.10.60">
    <property type="entry name" value="Homeodomain-like"/>
    <property type="match status" value="1"/>
</dbReference>
<evidence type="ECO:0000313" key="7">
    <source>
        <dbReference type="Proteomes" id="UP000199352"/>
    </source>
</evidence>
<dbReference type="AlphaFoldDB" id="A0A1H9UYL2"/>
<sequence length="208" mass="22187">MTICSLTYDLNDRVYSTGMPPASQPARRTRDPEAKRVAILAAAREEFAEHGFAGATIRAIARRAGVTHGLVMLHFSSKEQLFLAAVPGTRDLTGTVEGGLDGLPERVATAFVQRMESADGADPFIALVRSAGDQEAARALLRAMARESAAAYREVLTGPDVEARVELVGALLIGVTFSRYVTGDGELAAMPADRLIPYLAEALAAFLR</sequence>
<dbReference type="PANTHER" id="PTHR30055:SF234">
    <property type="entry name" value="HTH-TYPE TRANSCRIPTIONAL REGULATOR BETI"/>
    <property type="match status" value="1"/>
</dbReference>
<dbReference type="InterPro" id="IPR001647">
    <property type="entry name" value="HTH_TetR"/>
</dbReference>
<keyword evidence="7" id="KW-1185">Reference proteome</keyword>
<name>A0A1H9UYL2_9PSEU</name>
<evidence type="ECO:0000256" key="1">
    <source>
        <dbReference type="ARBA" id="ARBA00023015"/>
    </source>
</evidence>
<keyword evidence="3" id="KW-0804">Transcription</keyword>
<dbReference type="GO" id="GO:0003700">
    <property type="term" value="F:DNA-binding transcription factor activity"/>
    <property type="evidence" value="ECO:0007669"/>
    <property type="project" value="TreeGrafter"/>
</dbReference>
<dbReference type="Gene3D" id="1.10.357.10">
    <property type="entry name" value="Tetracycline Repressor, domain 2"/>
    <property type="match status" value="1"/>
</dbReference>
<dbReference type="Proteomes" id="UP000199352">
    <property type="component" value="Unassembled WGS sequence"/>
</dbReference>
<dbReference type="InterPro" id="IPR041678">
    <property type="entry name" value="TetR_C_16"/>
</dbReference>
<evidence type="ECO:0000256" key="4">
    <source>
        <dbReference type="PROSITE-ProRule" id="PRU00335"/>
    </source>
</evidence>
<dbReference type="EMBL" id="FOFR01000023">
    <property type="protein sequence ID" value="SES14103.1"/>
    <property type="molecule type" value="Genomic_DNA"/>
</dbReference>
<dbReference type="SUPFAM" id="SSF48498">
    <property type="entry name" value="Tetracyclin repressor-like, C-terminal domain"/>
    <property type="match status" value="1"/>
</dbReference>
<dbReference type="PRINTS" id="PR00455">
    <property type="entry name" value="HTHTETR"/>
</dbReference>
<feature type="domain" description="HTH tetR-type" evidence="5">
    <location>
        <begin position="33"/>
        <end position="93"/>
    </location>
</feature>
<dbReference type="SUPFAM" id="SSF46689">
    <property type="entry name" value="Homeodomain-like"/>
    <property type="match status" value="1"/>
</dbReference>
<evidence type="ECO:0000259" key="5">
    <source>
        <dbReference type="PROSITE" id="PS50977"/>
    </source>
</evidence>
<dbReference type="PROSITE" id="PS50977">
    <property type="entry name" value="HTH_TETR_2"/>
    <property type="match status" value="1"/>
</dbReference>
<dbReference type="GO" id="GO:0000976">
    <property type="term" value="F:transcription cis-regulatory region binding"/>
    <property type="evidence" value="ECO:0007669"/>
    <property type="project" value="TreeGrafter"/>
</dbReference>
<keyword evidence="1" id="KW-0805">Transcription regulation</keyword>
<reference evidence="7" key="1">
    <citation type="submission" date="2016-10" db="EMBL/GenBank/DDBJ databases">
        <authorList>
            <person name="Varghese N."/>
            <person name="Submissions S."/>
        </authorList>
    </citation>
    <scope>NUCLEOTIDE SEQUENCE [LARGE SCALE GENOMIC DNA]</scope>
    <source>
        <strain evidence="7">CGMCC 4.3525</strain>
    </source>
</reference>
<dbReference type="STRING" id="402600.SAMN05216188_1235"/>
<evidence type="ECO:0000256" key="3">
    <source>
        <dbReference type="ARBA" id="ARBA00023163"/>
    </source>
</evidence>
<dbReference type="InterPro" id="IPR009057">
    <property type="entry name" value="Homeodomain-like_sf"/>
</dbReference>
<dbReference type="PANTHER" id="PTHR30055">
    <property type="entry name" value="HTH-TYPE TRANSCRIPTIONAL REGULATOR RUTR"/>
    <property type="match status" value="1"/>
</dbReference>
<dbReference type="Pfam" id="PF00440">
    <property type="entry name" value="TetR_N"/>
    <property type="match status" value="1"/>
</dbReference>
<evidence type="ECO:0000256" key="2">
    <source>
        <dbReference type="ARBA" id="ARBA00023125"/>
    </source>
</evidence>